<sequence length="135" mass="14928">MAHGVLGRQFMEMGAQVQDLLLLKPLVVLEGKQLQQPRGDAGTQHKGFHRLPASDHRWQVLWFGEFETLVGSDTKSGDLLRQSSAMCRRHPHHPKSCESGFLNTWVLFSKKADSISLSAVLCFTAISTSSPSALN</sequence>
<organism evidence="1 2">
    <name type="scientific">Thiothrix litoralis</name>
    <dbReference type="NCBI Taxonomy" id="2891210"/>
    <lineage>
        <taxon>Bacteria</taxon>
        <taxon>Pseudomonadati</taxon>
        <taxon>Pseudomonadota</taxon>
        <taxon>Gammaproteobacteria</taxon>
        <taxon>Thiotrichales</taxon>
        <taxon>Thiotrichaceae</taxon>
        <taxon>Thiothrix</taxon>
    </lineage>
</organism>
<keyword evidence="2" id="KW-1185">Reference proteome</keyword>
<dbReference type="Proteomes" id="UP000672039">
    <property type="component" value="Chromosome"/>
</dbReference>
<reference evidence="1 2" key="1">
    <citation type="submission" date="2021-04" db="EMBL/GenBank/DDBJ databases">
        <title>Genomics, taxonomy and metabolism of representatives of sulfur bacteria of the genus Thiothrix: Thiothrix fructosivorans QT, Thiothrix unzii A1T and three new species, Thiothrix subterranea sp. nov., Thiothrix litoralis sp. nov. and 'Candidatus Thiothrix anitrata' sp. nov.</title>
        <authorList>
            <person name="Ravin N.V."/>
            <person name="Smolyakov D."/>
            <person name="Rudenko T.S."/>
            <person name="Mardanov A.V."/>
            <person name="Beletsky A.V."/>
            <person name="Markov N.D."/>
            <person name="Fomenkov A.I."/>
            <person name="Roberts R.J."/>
            <person name="Karnachuk O.V."/>
            <person name="Novikov A."/>
            <person name="Grabovich M.Y."/>
        </authorList>
    </citation>
    <scope>NUCLEOTIDE SEQUENCE [LARGE SCALE GENOMIC DNA]</scope>
    <source>
        <strain evidence="1 2">AS</strain>
    </source>
</reference>
<dbReference type="EMBL" id="CP072801">
    <property type="protein sequence ID" value="QTR47656.1"/>
    <property type="molecule type" value="Genomic_DNA"/>
</dbReference>
<dbReference type="RefSeq" id="WP_210223906.1">
    <property type="nucleotide sequence ID" value="NZ_CP072801.1"/>
</dbReference>
<evidence type="ECO:0000313" key="1">
    <source>
        <dbReference type="EMBL" id="QTR47656.1"/>
    </source>
</evidence>
<gene>
    <name evidence="1" type="ORF">J9253_06980</name>
</gene>
<protein>
    <submittedName>
        <fullName evidence="1">Uncharacterized protein</fullName>
    </submittedName>
</protein>
<accession>A0ABX7WWJ4</accession>
<proteinExistence type="predicted"/>
<evidence type="ECO:0000313" key="2">
    <source>
        <dbReference type="Proteomes" id="UP000672039"/>
    </source>
</evidence>
<name>A0ABX7WWJ4_9GAMM</name>